<dbReference type="PROSITE" id="PS00893">
    <property type="entry name" value="NUDIX_BOX"/>
    <property type="match status" value="1"/>
</dbReference>
<dbReference type="PRINTS" id="PR00502">
    <property type="entry name" value="NUDIXFAMILY"/>
</dbReference>
<dbReference type="InterPro" id="IPR000086">
    <property type="entry name" value="NUDIX_hydrolase_dom"/>
</dbReference>
<dbReference type="PATRIC" id="fig|1224748.3.peg.1525"/>
<dbReference type="Gene3D" id="3.90.79.10">
    <property type="entry name" value="Nucleoside Triphosphate Pyrophosphohydrolase"/>
    <property type="match status" value="1"/>
</dbReference>
<comment type="caution">
    <text evidence="5">The sequence shown here is derived from an EMBL/GenBank/DDBJ whole genome shotgun (WGS) entry which is preliminary data.</text>
</comment>
<dbReference type="AlphaFoldDB" id="K1L4L0"/>
<dbReference type="PANTHER" id="PTHR43046:SF2">
    <property type="entry name" value="8-OXO-DGTP DIPHOSPHATASE-RELATED"/>
    <property type="match status" value="1"/>
</dbReference>
<evidence type="ECO:0000256" key="1">
    <source>
        <dbReference type="ARBA" id="ARBA00001946"/>
    </source>
</evidence>
<evidence type="ECO:0000259" key="4">
    <source>
        <dbReference type="PROSITE" id="PS51462"/>
    </source>
</evidence>
<dbReference type="EMBL" id="AMCK01000006">
    <property type="protein sequence ID" value="EKB45578.1"/>
    <property type="molecule type" value="Genomic_DNA"/>
</dbReference>
<dbReference type="RefSeq" id="WP_008405345.1">
    <property type="nucleotide sequence ID" value="NZ_AMCK01000006.1"/>
</dbReference>
<keyword evidence="6" id="KW-1185">Reference proteome</keyword>
<dbReference type="SUPFAM" id="SSF55811">
    <property type="entry name" value="Nudix"/>
    <property type="match status" value="1"/>
</dbReference>
<gene>
    <name evidence="5" type="ORF">B857_01529</name>
</gene>
<dbReference type="PANTHER" id="PTHR43046">
    <property type="entry name" value="GDP-MANNOSE MANNOSYL HYDROLASE"/>
    <property type="match status" value="1"/>
</dbReference>
<dbReference type="InterPro" id="IPR015797">
    <property type="entry name" value="NUDIX_hydrolase-like_dom_sf"/>
</dbReference>
<dbReference type="InterPro" id="IPR020084">
    <property type="entry name" value="NUDIX_hydrolase_CS"/>
</dbReference>
<evidence type="ECO:0000256" key="2">
    <source>
        <dbReference type="ARBA" id="ARBA00022801"/>
    </source>
</evidence>
<dbReference type="GO" id="GO:0016787">
    <property type="term" value="F:hydrolase activity"/>
    <property type="evidence" value="ECO:0007669"/>
    <property type="project" value="UniProtKB-KW"/>
</dbReference>
<dbReference type="Pfam" id="PF00293">
    <property type="entry name" value="NUDIX"/>
    <property type="match status" value="1"/>
</dbReference>
<keyword evidence="2 3" id="KW-0378">Hydrolase</keyword>
<dbReference type="InterPro" id="IPR020476">
    <property type="entry name" value="Nudix_hydrolase"/>
</dbReference>
<reference evidence="5 6" key="1">
    <citation type="journal article" date="2012" name="J. Bacteriol.">
        <title>Draft Genome Sequence of Bacillus isronensis Strain B3W22, Isolated from the Upper Atmosphere.</title>
        <authorList>
            <person name="Shivaji S."/>
            <person name="Ara S."/>
            <person name="Singh S.K."/>
            <person name="Bandi S."/>
            <person name="Singh A."/>
            <person name="Pinnaka A.K."/>
        </authorList>
    </citation>
    <scope>NUCLEOTIDE SEQUENCE [LARGE SCALE GENOMIC DNA]</scope>
    <source>
        <strain evidence="5 6">B3W22</strain>
    </source>
</reference>
<accession>K1L4L0</accession>
<feature type="domain" description="Nudix hydrolase" evidence="4">
    <location>
        <begin position="4"/>
        <end position="129"/>
    </location>
</feature>
<evidence type="ECO:0000313" key="5">
    <source>
        <dbReference type="EMBL" id="EKB45578.1"/>
    </source>
</evidence>
<dbReference type="PROSITE" id="PS51462">
    <property type="entry name" value="NUDIX"/>
    <property type="match status" value="1"/>
</dbReference>
<comment type="cofactor">
    <cofactor evidence="1">
        <name>Mg(2+)</name>
        <dbReference type="ChEBI" id="CHEBI:18420"/>
    </cofactor>
</comment>
<evidence type="ECO:0000256" key="3">
    <source>
        <dbReference type="RuleBase" id="RU003476"/>
    </source>
</evidence>
<protein>
    <submittedName>
        <fullName evidence="5">RNA pyrophosphohydrolase</fullName>
    </submittedName>
</protein>
<dbReference type="CDD" id="cd02883">
    <property type="entry name" value="NUDIX_Hydrolase"/>
    <property type="match status" value="1"/>
</dbReference>
<name>K1L4L0_9BACL</name>
<comment type="similarity">
    <text evidence="3">Belongs to the Nudix hydrolase family.</text>
</comment>
<organism evidence="5 6">
    <name type="scientific">Solibacillus isronensis B3W22</name>
    <dbReference type="NCBI Taxonomy" id="1224748"/>
    <lineage>
        <taxon>Bacteria</taxon>
        <taxon>Bacillati</taxon>
        <taxon>Bacillota</taxon>
        <taxon>Bacilli</taxon>
        <taxon>Bacillales</taxon>
        <taxon>Caryophanaceae</taxon>
        <taxon>Solibacillus</taxon>
    </lineage>
</organism>
<dbReference type="Proteomes" id="UP000004738">
    <property type="component" value="Unassembled WGS sequence"/>
</dbReference>
<evidence type="ECO:0000313" key="6">
    <source>
        <dbReference type="Proteomes" id="UP000004738"/>
    </source>
</evidence>
<proteinExistence type="inferred from homology"/>
<sequence length="131" mass="15183">MQYKLWNGASAIIIRDNRVLMIRTIDSNSWSIPSGGVEVGETLEEACIREVAEETGYEVKIVKELHTKKTIIKEYKVTTQYFLCEITGGDIQYKDPDEEIEEISWMNRNEISKLIYTYPEDQEVIEQLLSS</sequence>